<dbReference type="RefSeq" id="WP_013294404.1">
    <property type="nucleotide sequence ID" value="NC_014394.1"/>
</dbReference>
<dbReference type="AlphaFoldDB" id="D9SK72"/>
<accession>D9SK72</accession>
<dbReference type="GO" id="GO:0020037">
    <property type="term" value="F:heme binding"/>
    <property type="evidence" value="ECO:0007669"/>
    <property type="project" value="InterPro"/>
</dbReference>
<dbReference type="GO" id="GO:0005506">
    <property type="term" value="F:iron ion binding"/>
    <property type="evidence" value="ECO:0007669"/>
    <property type="project" value="InterPro"/>
</dbReference>
<gene>
    <name evidence="1" type="ordered locus">Galf_2485</name>
</gene>
<name>D9SK72_GALCS</name>
<dbReference type="SUPFAM" id="SSF47175">
    <property type="entry name" value="Cytochromes"/>
    <property type="match status" value="1"/>
</dbReference>
<evidence type="ECO:0000313" key="2">
    <source>
        <dbReference type="Proteomes" id="UP000001235"/>
    </source>
</evidence>
<dbReference type="GO" id="GO:0022900">
    <property type="term" value="P:electron transport chain"/>
    <property type="evidence" value="ECO:0007669"/>
    <property type="project" value="InterPro"/>
</dbReference>
<dbReference type="GO" id="GO:0009055">
    <property type="term" value="F:electron transfer activity"/>
    <property type="evidence" value="ECO:0007669"/>
    <property type="project" value="InterPro"/>
</dbReference>
<dbReference type="InterPro" id="IPR010980">
    <property type="entry name" value="Cyt_c/b562"/>
</dbReference>
<evidence type="ECO:0008006" key="3">
    <source>
        <dbReference type="Google" id="ProtNLM"/>
    </source>
</evidence>
<protein>
    <recommendedName>
        <fullName evidence="3">Cytochrome c class II</fullName>
    </recommendedName>
</protein>
<reference evidence="1 2" key="1">
    <citation type="submission" date="2010-08" db="EMBL/GenBank/DDBJ databases">
        <title>Complete sequence of Gallionella capsiferriformans ES-2.</title>
        <authorList>
            <consortium name="US DOE Joint Genome Institute"/>
            <person name="Lucas S."/>
            <person name="Copeland A."/>
            <person name="Lapidus A."/>
            <person name="Cheng J.-F."/>
            <person name="Bruce D."/>
            <person name="Goodwin L."/>
            <person name="Pitluck S."/>
            <person name="Chertkov O."/>
            <person name="Davenport K.W."/>
            <person name="Detter J.C."/>
            <person name="Han C."/>
            <person name="Tapia R."/>
            <person name="Land M."/>
            <person name="Hauser L."/>
            <person name="Chang Y.-J."/>
            <person name="Jeffries C."/>
            <person name="Kyrpides N."/>
            <person name="Ivanova N."/>
            <person name="Mikhailova N."/>
            <person name="Shelobolina E.S."/>
            <person name="Picardal F."/>
            <person name="Roden E."/>
            <person name="Emerson D."/>
            <person name="Woyke T."/>
        </authorList>
    </citation>
    <scope>NUCLEOTIDE SEQUENCE [LARGE SCALE GENOMIC DNA]</scope>
    <source>
        <strain evidence="1 2">ES-2</strain>
    </source>
</reference>
<dbReference type="OrthoDB" id="1150802at2"/>
<dbReference type="EMBL" id="CP002159">
    <property type="protein sequence ID" value="ADL56484.1"/>
    <property type="molecule type" value="Genomic_DNA"/>
</dbReference>
<proteinExistence type="predicted"/>
<evidence type="ECO:0000313" key="1">
    <source>
        <dbReference type="EMBL" id="ADL56484.1"/>
    </source>
</evidence>
<dbReference type="KEGG" id="gca:Galf_2485"/>
<dbReference type="Proteomes" id="UP000001235">
    <property type="component" value="Chromosome"/>
</dbReference>
<sequence precursor="true">MKNCKLSWSLVVVLSIIVALFAYKFTVGEVQPSDDGRQAVMLSKDERNALLLEMRTWLESSQGILEAASQKDFAAVVASAKASGMGAEAQTPGSLFRKLPVEMKKLGFDTRKKFDDIAADAEANKDSDRIVSQLSVAMNNCIACHAMYRFVETPQ</sequence>
<dbReference type="HOGENOM" id="CLU_115809_1_0_4"/>
<dbReference type="STRING" id="395494.Galf_2485"/>
<keyword evidence="2" id="KW-1185">Reference proteome</keyword>
<organism evidence="1 2">
    <name type="scientific">Gallionella capsiferriformans (strain ES-2)</name>
    <name type="common">Gallionella ferruginea capsiferriformans (strain ES-2)</name>
    <dbReference type="NCBI Taxonomy" id="395494"/>
    <lineage>
        <taxon>Bacteria</taxon>
        <taxon>Pseudomonadati</taxon>
        <taxon>Pseudomonadota</taxon>
        <taxon>Betaproteobacteria</taxon>
        <taxon>Nitrosomonadales</taxon>
        <taxon>Gallionellaceae</taxon>
        <taxon>Gallionella</taxon>
    </lineage>
</organism>
<dbReference type="eggNOG" id="ENOG503370H">
    <property type="taxonomic scope" value="Bacteria"/>
</dbReference>